<name>A0A9J6ZRG9_9BACT</name>
<reference evidence="1" key="1">
    <citation type="submission" date="2022-05" db="EMBL/GenBank/DDBJ databases">
        <authorList>
            <person name="Sun X."/>
        </authorList>
    </citation>
    <scope>NUCLEOTIDE SEQUENCE</scope>
    <source>
        <strain evidence="1">Ai-910</strain>
    </source>
</reference>
<sequence length="153" mass="17624">MKTLIKVNWIIFLIGFNLILNSCKKEVDSEFSAEFVYSNNSSGNIDFVLMGDILIEDKIINNTIKNFEISPNASISFNLNLPTNSKIKEMPTGILKQNNLLGDSVLITFDSEKVLKYYREPVSFDEDDEIYIEKSYTFEKTGDYSVKYTFILR</sequence>
<dbReference type="RefSeq" id="WP_250724849.1">
    <property type="nucleotide sequence ID" value="NZ_CP098400.1"/>
</dbReference>
<proteinExistence type="predicted"/>
<dbReference type="EMBL" id="CP098400">
    <property type="protein sequence ID" value="URW80548.1"/>
    <property type="molecule type" value="Genomic_DNA"/>
</dbReference>
<dbReference type="Proteomes" id="UP001056426">
    <property type="component" value="Chromosome"/>
</dbReference>
<protein>
    <submittedName>
        <fullName evidence="1">Uncharacterized protein</fullName>
    </submittedName>
</protein>
<accession>A0A9J6ZRG9</accession>
<evidence type="ECO:0000313" key="2">
    <source>
        <dbReference type="Proteomes" id="UP001056426"/>
    </source>
</evidence>
<dbReference type="KEGG" id="alkq:M9189_04190"/>
<organism evidence="1 2">
    <name type="scientific">Xiashengella succiniciproducens</name>
    <dbReference type="NCBI Taxonomy" id="2949635"/>
    <lineage>
        <taxon>Bacteria</taxon>
        <taxon>Pseudomonadati</taxon>
        <taxon>Bacteroidota</taxon>
        <taxon>Bacteroidia</taxon>
        <taxon>Marinilabiliales</taxon>
        <taxon>Marinilabiliaceae</taxon>
        <taxon>Xiashengella</taxon>
    </lineage>
</organism>
<reference evidence="1" key="2">
    <citation type="submission" date="2022-06" db="EMBL/GenBank/DDBJ databases">
        <title>Xiashengella guii gen. nov. sp. nov., a bacterium isolated form anaerobic digestion tank.</title>
        <authorList>
            <person name="Huang H."/>
        </authorList>
    </citation>
    <scope>NUCLEOTIDE SEQUENCE</scope>
    <source>
        <strain evidence="1">Ai-910</strain>
    </source>
</reference>
<dbReference type="AlphaFoldDB" id="A0A9J6ZRG9"/>
<evidence type="ECO:0000313" key="1">
    <source>
        <dbReference type="EMBL" id="URW80548.1"/>
    </source>
</evidence>
<keyword evidence="2" id="KW-1185">Reference proteome</keyword>
<gene>
    <name evidence="1" type="ORF">M9189_04190</name>
</gene>